<keyword evidence="6" id="KW-0539">Nucleus</keyword>
<keyword evidence="7" id="KW-0175">Coiled coil</keyword>
<dbReference type="CDD" id="cd14702">
    <property type="entry name" value="bZIP_plant_GBF1"/>
    <property type="match status" value="1"/>
</dbReference>
<dbReference type="FunFam" id="1.20.5.170:FF:000020">
    <property type="entry name" value="BZIP transcription factor"/>
    <property type="match status" value="1"/>
</dbReference>
<feature type="region of interest" description="Disordered" evidence="8">
    <location>
        <begin position="1"/>
        <end position="24"/>
    </location>
</feature>
<dbReference type="KEGG" id="smo:SELMODRAFT_125734"/>
<comment type="subcellular location">
    <subcellularLocation>
        <location evidence="1">Nucleus</location>
    </subcellularLocation>
</comment>
<sequence>DERELKRQRRKQSNRESARRSRLRKQAKCEELSTRVDALAVENAALRTELGRLMEERNKLAQENVTLMVWFYKVCDFSS</sequence>
<dbReference type="OMA" id="LHRGIAM"/>
<dbReference type="HOGENOM" id="CLU_197965_0_0_1"/>
<evidence type="ECO:0000256" key="6">
    <source>
        <dbReference type="ARBA" id="ARBA00023242"/>
    </source>
</evidence>
<reference evidence="10 11" key="1">
    <citation type="journal article" date="2011" name="Science">
        <title>The Selaginella genome identifies genetic changes associated with the evolution of vascular plants.</title>
        <authorList>
            <person name="Banks J.A."/>
            <person name="Nishiyama T."/>
            <person name="Hasebe M."/>
            <person name="Bowman J.L."/>
            <person name="Gribskov M."/>
            <person name="dePamphilis C."/>
            <person name="Albert V.A."/>
            <person name="Aono N."/>
            <person name="Aoyama T."/>
            <person name="Ambrose B.A."/>
            <person name="Ashton N.W."/>
            <person name="Axtell M.J."/>
            <person name="Barker E."/>
            <person name="Barker M.S."/>
            <person name="Bennetzen J.L."/>
            <person name="Bonawitz N.D."/>
            <person name="Chapple C."/>
            <person name="Cheng C."/>
            <person name="Correa L.G."/>
            <person name="Dacre M."/>
            <person name="DeBarry J."/>
            <person name="Dreyer I."/>
            <person name="Elias M."/>
            <person name="Engstrom E.M."/>
            <person name="Estelle M."/>
            <person name="Feng L."/>
            <person name="Finet C."/>
            <person name="Floyd S.K."/>
            <person name="Frommer W.B."/>
            <person name="Fujita T."/>
            <person name="Gramzow L."/>
            <person name="Gutensohn M."/>
            <person name="Harholt J."/>
            <person name="Hattori M."/>
            <person name="Heyl A."/>
            <person name="Hirai T."/>
            <person name="Hiwatashi Y."/>
            <person name="Ishikawa M."/>
            <person name="Iwata M."/>
            <person name="Karol K.G."/>
            <person name="Koehler B."/>
            <person name="Kolukisaoglu U."/>
            <person name="Kubo M."/>
            <person name="Kurata T."/>
            <person name="Lalonde S."/>
            <person name="Li K."/>
            <person name="Li Y."/>
            <person name="Litt A."/>
            <person name="Lyons E."/>
            <person name="Manning G."/>
            <person name="Maruyama T."/>
            <person name="Michael T.P."/>
            <person name="Mikami K."/>
            <person name="Miyazaki S."/>
            <person name="Morinaga S."/>
            <person name="Murata T."/>
            <person name="Mueller-Roeber B."/>
            <person name="Nelson D.R."/>
            <person name="Obara M."/>
            <person name="Oguri Y."/>
            <person name="Olmstead R.G."/>
            <person name="Onodera N."/>
            <person name="Petersen B.L."/>
            <person name="Pils B."/>
            <person name="Prigge M."/>
            <person name="Rensing S.A."/>
            <person name="Riano-Pachon D.M."/>
            <person name="Roberts A.W."/>
            <person name="Sato Y."/>
            <person name="Scheller H.V."/>
            <person name="Schulz B."/>
            <person name="Schulz C."/>
            <person name="Shakirov E.V."/>
            <person name="Shibagaki N."/>
            <person name="Shinohara N."/>
            <person name="Shippen D.E."/>
            <person name="Soerensen I."/>
            <person name="Sotooka R."/>
            <person name="Sugimoto N."/>
            <person name="Sugita M."/>
            <person name="Sumikawa N."/>
            <person name="Tanurdzic M."/>
            <person name="Theissen G."/>
            <person name="Ulvskov P."/>
            <person name="Wakazuki S."/>
            <person name="Weng J.K."/>
            <person name="Willats W.W."/>
            <person name="Wipf D."/>
            <person name="Wolf P.G."/>
            <person name="Yang L."/>
            <person name="Zimmer A.D."/>
            <person name="Zhu Q."/>
            <person name="Mitros T."/>
            <person name="Hellsten U."/>
            <person name="Loque D."/>
            <person name="Otillar R."/>
            <person name="Salamov A."/>
            <person name="Schmutz J."/>
            <person name="Shapiro H."/>
            <person name="Lindquist E."/>
            <person name="Lucas S."/>
            <person name="Rokhsar D."/>
            <person name="Grigoriev I.V."/>
        </authorList>
    </citation>
    <scope>NUCLEOTIDE SEQUENCE [LARGE SCALE GENOMIC DNA]</scope>
</reference>
<dbReference type="InterPro" id="IPR044827">
    <property type="entry name" value="GBF-like"/>
</dbReference>
<dbReference type="Gramene" id="EFJ11592">
    <property type="protein sequence ID" value="EFJ11592"/>
    <property type="gene ID" value="SELMODRAFT_125734"/>
</dbReference>
<evidence type="ECO:0000256" key="3">
    <source>
        <dbReference type="ARBA" id="ARBA00023015"/>
    </source>
</evidence>
<keyword evidence="11" id="KW-1185">Reference proteome</keyword>
<dbReference type="PROSITE" id="PS50217">
    <property type="entry name" value="BZIP"/>
    <property type="match status" value="1"/>
</dbReference>
<dbReference type="Gene3D" id="1.20.5.170">
    <property type="match status" value="1"/>
</dbReference>
<feature type="coiled-coil region" evidence="7">
    <location>
        <begin position="29"/>
        <end position="63"/>
    </location>
</feature>
<organism evidence="11">
    <name type="scientific">Selaginella moellendorffii</name>
    <name type="common">Spikemoss</name>
    <dbReference type="NCBI Taxonomy" id="88036"/>
    <lineage>
        <taxon>Eukaryota</taxon>
        <taxon>Viridiplantae</taxon>
        <taxon>Streptophyta</taxon>
        <taxon>Embryophyta</taxon>
        <taxon>Tracheophyta</taxon>
        <taxon>Lycopodiopsida</taxon>
        <taxon>Selaginellales</taxon>
        <taxon>Selaginellaceae</taxon>
        <taxon>Selaginella</taxon>
    </lineage>
</organism>
<keyword evidence="3" id="KW-0805">Transcription regulation</keyword>
<evidence type="ECO:0000256" key="8">
    <source>
        <dbReference type="SAM" id="MobiDB-lite"/>
    </source>
</evidence>
<evidence type="ECO:0000313" key="11">
    <source>
        <dbReference type="Proteomes" id="UP000001514"/>
    </source>
</evidence>
<dbReference type="InterPro" id="IPR046347">
    <property type="entry name" value="bZIP_sf"/>
</dbReference>
<dbReference type="GO" id="GO:0006355">
    <property type="term" value="P:regulation of DNA-templated transcription"/>
    <property type="evidence" value="ECO:0000318"/>
    <property type="project" value="GO_Central"/>
</dbReference>
<dbReference type="SMART" id="SM00338">
    <property type="entry name" value="BRLZ"/>
    <property type="match status" value="1"/>
</dbReference>
<dbReference type="AlphaFoldDB" id="D8SVD2"/>
<gene>
    <name evidence="10" type="primary">GBF_2</name>
    <name evidence="10" type="ORF">SELMODRAFT_125734</name>
</gene>
<dbReference type="InParanoid" id="D8SVD2"/>
<dbReference type="SUPFAM" id="SSF57959">
    <property type="entry name" value="Leucine zipper domain"/>
    <property type="match status" value="1"/>
</dbReference>
<evidence type="ECO:0000256" key="4">
    <source>
        <dbReference type="ARBA" id="ARBA00023125"/>
    </source>
</evidence>
<name>D8SVD2_SELML</name>
<dbReference type="PANTHER" id="PTHR45967">
    <property type="entry name" value="G-BOX-BINDING FACTOR 3-RELATED"/>
    <property type="match status" value="1"/>
</dbReference>
<feature type="compositionally biased region" description="Basic residues" evidence="8">
    <location>
        <begin position="1"/>
        <end position="12"/>
    </location>
</feature>
<protein>
    <submittedName>
        <fullName evidence="10">Uncharacterized protein GBF_2</fullName>
    </submittedName>
</protein>
<evidence type="ECO:0000256" key="7">
    <source>
        <dbReference type="SAM" id="Coils"/>
    </source>
</evidence>
<dbReference type="PANTHER" id="PTHR45967:SF38">
    <property type="entry name" value="G-BOX-BINDING FACTOR 2"/>
    <property type="match status" value="1"/>
</dbReference>
<evidence type="ECO:0000256" key="1">
    <source>
        <dbReference type="ARBA" id="ARBA00004123"/>
    </source>
</evidence>
<dbReference type="GO" id="GO:0003700">
    <property type="term" value="F:DNA-binding transcription factor activity"/>
    <property type="evidence" value="ECO:0007669"/>
    <property type="project" value="InterPro"/>
</dbReference>
<dbReference type="InterPro" id="IPR045314">
    <property type="entry name" value="bZIP_plant_GBF1"/>
</dbReference>
<dbReference type="eggNOG" id="ENOG502QUJX">
    <property type="taxonomic scope" value="Eukaryota"/>
</dbReference>
<comment type="similarity">
    <text evidence="2">Belongs to the bZIP family.</text>
</comment>
<dbReference type="PROSITE" id="PS00036">
    <property type="entry name" value="BZIP_BASIC"/>
    <property type="match status" value="1"/>
</dbReference>
<dbReference type="SMR" id="D8SVD2"/>
<accession>D8SVD2</accession>
<dbReference type="Proteomes" id="UP000001514">
    <property type="component" value="Unassembled WGS sequence"/>
</dbReference>
<dbReference type="GO" id="GO:0005634">
    <property type="term" value="C:nucleus"/>
    <property type="evidence" value="ECO:0000318"/>
    <property type="project" value="GO_Central"/>
</dbReference>
<feature type="domain" description="BZIP" evidence="9">
    <location>
        <begin position="4"/>
        <end position="67"/>
    </location>
</feature>
<keyword evidence="4" id="KW-0238">DNA-binding</keyword>
<evidence type="ECO:0000256" key="2">
    <source>
        <dbReference type="ARBA" id="ARBA00007163"/>
    </source>
</evidence>
<dbReference type="EMBL" id="GL377645">
    <property type="protein sequence ID" value="EFJ11592.1"/>
    <property type="molecule type" value="Genomic_DNA"/>
</dbReference>
<dbReference type="InterPro" id="IPR004827">
    <property type="entry name" value="bZIP"/>
</dbReference>
<dbReference type="GO" id="GO:0043565">
    <property type="term" value="F:sequence-specific DNA binding"/>
    <property type="evidence" value="ECO:0000318"/>
    <property type="project" value="GO_Central"/>
</dbReference>
<evidence type="ECO:0000256" key="5">
    <source>
        <dbReference type="ARBA" id="ARBA00023163"/>
    </source>
</evidence>
<keyword evidence="5" id="KW-0804">Transcription</keyword>
<evidence type="ECO:0000259" key="9">
    <source>
        <dbReference type="PROSITE" id="PS50217"/>
    </source>
</evidence>
<dbReference type="Pfam" id="PF00170">
    <property type="entry name" value="bZIP_1"/>
    <property type="match status" value="1"/>
</dbReference>
<proteinExistence type="inferred from homology"/>
<evidence type="ECO:0000313" key="10">
    <source>
        <dbReference type="EMBL" id="EFJ11592.1"/>
    </source>
</evidence>
<feature type="non-terminal residue" evidence="10">
    <location>
        <position position="1"/>
    </location>
</feature>